<reference evidence="6 7" key="2">
    <citation type="journal article" date="2014" name="PLoS ONE">
        <title>Evolution of mitochondria reconstructed from the energy metabolism of living bacteria.</title>
        <authorList>
            <person name="Degli Esposti M."/>
            <person name="Chouaia B."/>
            <person name="Comandatore F."/>
            <person name="Crotti E."/>
            <person name="Sassera D."/>
            <person name="Lievens P.M."/>
            <person name="Daffonchio D."/>
            <person name="Bandi C."/>
        </authorList>
    </citation>
    <scope>NUCLEOTIDE SEQUENCE [LARGE SCALE GENOMIC DNA]</scope>
    <source>
        <strain evidence="6 7">SF2.1</strain>
    </source>
</reference>
<dbReference type="PANTHER" id="PTHR30427:SF1">
    <property type="entry name" value="TRANSCRIPTIONAL ACTIVATOR PROTEIN LYSR"/>
    <property type="match status" value="1"/>
</dbReference>
<dbReference type="Gene3D" id="1.10.10.10">
    <property type="entry name" value="Winged helix-like DNA-binding domain superfamily/Winged helix DNA-binding domain"/>
    <property type="match status" value="1"/>
</dbReference>
<dbReference type="GeneID" id="78227356"/>
<keyword evidence="4" id="KW-0804">Transcription</keyword>
<dbReference type="PRINTS" id="PR00039">
    <property type="entry name" value="HTHLYSR"/>
</dbReference>
<comment type="similarity">
    <text evidence="1">Belongs to the LysR transcriptional regulatory family.</text>
</comment>
<dbReference type="SUPFAM" id="SSF53850">
    <property type="entry name" value="Periplasmic binding protein-like II"/>
    <property type="match status" value="1"/>
</dbReference>
<dbReference type="InterPro" id="IPR036390">
    <property type="entry name" value="WH_DNA-bd_sf"/>
</dbReference>
<protein>
    <submittedName>
        <fullName evidence="6">LysR family transcriptional regulator</fullName>
    </submittedName>
</protein>
<organism evidence="6 7">
    <name type="scientific">Asaia bogorensis</name>
    <dbReference type="NCBI Taxonomy" id="91915"/>
    <lineage>
        <taxon>Bacteria</taxon>
        <taxon>Pseudomonadati</taxon>
        <taxon>Pseudomonadota</taxon>
        <taxon>Alphaproteobacteria</taxon>
        <taxon>Acetobacterales</taxon>
        <taxon>Acetobacteraceae</taxon>
        <taxon>Asaia</taxon>
    </lineage>
</organism>
<dbReference type="SUPFAM" id="SSF46785">
    <property type="entry name" value="Winged helix' DNA-binding domain"/>
    <property type="match status" value="1"/>
</dbReference>
<evidence type="ECO:0000256" key="3">
    <source>
        <dbReference type="ARBA" id="ARBA00023125"/>
    </source>
</evidence>
<proteinExistence type="inferred from homology"/>
<evidence type="ECO:0000256" key="4">
    <source>
        <dbReference type="ARBA" id="ARBA00023163"/>
    </source>
</evidence>
<evidence type="ECO:0000313" key="7">
    <source>
        <dbReference type="Proteomes" id="UP000027583"/>
    </source>
</evidence>
<dbReference type="GO" id="GO:0043565">
    <property type="term" value="F:sequence-specific DNA binding"/>
    <property type="evidence" value="ECO:0007669"/>
    <property type="project" value="TreeGrafter"/>
</dbReference>
<dbReference type="Proteomes" id="UP000027583">
    <property type="component" value="Unassembled WGS sequence"/>
</dbReference>
<evidence type="ECO:0000313" key="6">
    <source>
        <dbReference type="EMBL" id="CDG40273.1"/>
    </source>
</evidence>
<dbReference type="InterPro" id="IPR000847">
    <property type="entry name" value="LysR_HTH_N"/>
</dbReference>
<dbReference type="PANTHER" id="PTHR30427">
    <property type="entry name" value="TRANSCRIPTIONAL ACTIVATOR PROTEIN LYSR"/>
    <property type="match status" value="1"/>
</dbReference>
<feature type="domain" description="HTH lysR-type" evidence="5">
    <location>
        <begin position="3"/>
        <end position="60"/>
    </location>
</feature>
<dbReference type="Pfam" id="PF00126">
    <property type="entry name" value="HTH_1"/>
    <property type="match status" value="1"/>
</dbReference>
<dbReference type="EMBL" id="CBLX010000015">
    <property type="protein sequence ID" value="CDG40273.1"/>
    <property type="molecule type" value="Genomic_DNA"/>
</dbReference>
<dbReference type="PROSITE" id="PS50931">
    <property type="entry name" value="HTH_LYSR"/>
    <property type="match status" value="1"/>
</dbReference>
<evidence type="ECO:0000259" key="5">
    <source>
        <dbReference type="PROSITE" id="PS50931"/>
    </source>
</evidence>
<dbReference type="Gene3D" id="3.40.190.290">
    <property type="match status" value="1"/>
</dbReference>
<dbReference type="InterPro" id="IPR005119">
    <property type="entry name" value="LysR_subst-bd"/>
</dbReference>
<keyword evidence="3" id="KW-0238">DNA-binding</keyword>
<dbReference type="RefSeq" id="WP_023978837.1">
    <property type="nucleotide sequence ID" value="NZ_CBLX010000015.1"/>
</dbReference>
<accession>A0A060QHW0</accession>
<keyword evidence="2" id="KW-0805">Transcription regulation</keyword>
<sequence length="296" mass="32801">MALRLRSIELVYYVMRTGSLRQAAEALNVSQPAASKALRYAEQSLGFALFDRVKGRLVPTREAQIMLPRITALFDQFADLSRLAENLRTGRGGHELSIGCVPSLGLSVVPRVINRYREKSGDNMLSVDTLHGAEIIAGLRKRDLDFGIIFGVTEEPGLICEALAEIPLVLLDSTAAEGPVRLETIDPARWIGLADHDPTSWALSSAWKKAGWEVSPAIRVRTHYMAAELARLGAGWAIVDAFTALHDSSLPTARRLDPPMTITCSAVYREDHALRRIARSFIQILRQEFTREMARL</sequence>
<gene>
    <name evidence="6" type="ORF">ASAP_2228</name>
</gene>
<dbReference type="Pfam" id="PF03466">
    <property type="entry name" value="LysR_substrate"/>
    <property type="match status" value="1"/>
</dbReference>
<evidence type="ECO:0000256" key="1">
    <source>
        <dbReference type="ARBA" id="ARBA00009437"/>
    </source>
</evidence>
<dbReference type="GO" id="GO:0003700">
    <property type="term" value="F:DNA-binding transcription factor activity"/>
    <property type="evidence" value="ECO:0007669"/>
    <property type="project" value="InterPro"/>
</dbReference>
<comment type="caution">
    <text evidence="6">The sequence shown here is derived from an EMBL/GenBank/DDBJ whole genome shotgun (WGS) entry which is preliminary data.</text>
</comment>
<dbReference type="AlphaFoldDB" id="A0A060QHW0"/>
<name>A0A060QHW0_9PROT</name>
<reference evidence="6 7" key="1">
    <citation type="journal article" date="2014" name="Genome Biol. Evol.">
        <title>Acetic acid bacteria genomes reveal functional traits for adaptation to life in insect guts.</title>
        <authorList>
            <person name="Chouaia B."/>
            <person name="Gaiarsa S."/>
            <person name="Crotti E."/>
            <person name="Comandatore F."/>
            <person name="Degli Esposti M."/>
            <person name="Ricci I."/>
            <person name="Alma A."/>
            <person name="Favia G."/>
            <person name="Bandi C."/>
            <person name="Daffonchio D."/>
        </authorList>
    </citation>
    <scope>NUCLEOTIDE SEQUENCE [LARGE SCALE GENOMIC DNA]</scope>
    <source>
        <strain evidence="6 7">SF2.1</strain>
    </source>
</reference>
<dbReference type="GO" id="GO:0010628">
    <property type="term" value="P:positive regulation of gene expression"/>
    <property type="evidence" value="ECO:0007669"/>
    <property type="project" value="TreeGrafter"/>
</dbReference>
<dbReference type="eggNOG" id="COG0583">
    <property type="taxonomic scope" value="Bacteria"/>
</dbReference>
<dbReference type="GO" id="GO:0009089">
    <property type="term" value="P:lysine biosynthetic process via diaminopimelate"/>
    <property type="evidence" value="ECO:0007669"/>
    <property type="project" value="TreeGrafter"/>
</dbReference>
<evidence type="ECO:0000256" key="2">
    <source>
        <dbReference type="ARBA" id="ARBA00023015"/>
    </source>
</evidence>
<dbReference type="InterPro" id="IPR036388">
    <property type="entry name" value="WH-like_DNA-bd_sf"/>
</dbReference>